<dbReference type="Gene3D" id="3.30.160.20">
    <property type="match status" value="1"/>
</dbReference>
<dbReference type="InterPro" id="IPR045853">
    <property type="entry name" value="Pep_chain_release_fac_I_sf"/>
</dbReference>
<dbReference type="InParanoid" id="A0A7N6FDG6"/>
<sequence>MLVSSCFRLCFRRSGGVYSSRGRRAGWRTLTGQTCVNYANTTEQQLWRTATTKRLYHSDLYKNESVQRYLQQLMEEYRDLSKKLEHVYLSESDRKVLLKRQSELLPLANVFKDVEAALKDLEELLSLLHGSACVKDKDEQLTQLLKEEEAQMSQEILNLRKDLIKALVPIDPLDRSNVLLEVVSGRTTGGDICQQFTKEMFDMYQGFACYKNWDFEVYNYTPAEYGGLHHAAVRIAGENVYRHLKQEGGTHRVQRIPEVGLSSRMQRIHTGTMTVIVLPQPVEFDVSIDPKDLRIDTFRSRGPGGQSVNTTDSAVRIVHLPTGISAECQQTRSQLQNRDTAMRMLRVRLNQSMMGKETEQRHTARKQQVGTRSQSERIRTYNFSQDRVTDHRTGYTTRDIKEFMKGGEALDNLISDVLAHAEREALLEVVESSGSVKQPASGQSAD</sequence>
<dbReference type="GeneTree" id="ENSGT00940000156877"/>
<dbReference type="PANTHER" id="PTHR43804">
    <property type="entry name" value="LD18447P"/>
    <property type="match status" value="1"/>
</dbReference>
<dbReference type="InterPro" id="IPR000352">
    <property type="entry name" value="Pep_chain_release_fac_I"/>
</dbReference>
<comment type="similarity">
    <text evidence="1">Belongs to the prokaryotic/mitochondrial release factor family.</text>
</comment>
<dbReference type="GO" id="GO:0003747">
    <property type="term" value="F:translation release factor activity"/>
    <property type="evidence" value="ECO:0007669"/>
    <property type="project" value="InterPro"/>
</dbReference>
<name>A0A7N6FDG6_ANATE</name>
<evidence type="ECO:0000256" key="2">
    <source>
        <dbReference type="ARBA" id="ARBA00022917"/>
    </source>
</evidence>
<protein>
    <recommendedName>
        <fullName evidence="5">Prokaryotic-type class I peptide chain release factors domain-containing protein</fullName>
    </recommendedName>
</protein>
<dbReference type="PROSITE" id="PS00745">
    <property type="entry name" value="RF_PROK_I"/>
    <property type="match status" value="1"/>
</dbReference>
<evidence type="ECO:0000313" key="7">
    <source>
        <dbReference type="Proteomes" id="UP000265040"/>
    </source>
</evidence>
<gene>
    <name evidence="6" type="primary">MTRF1</name>
</gene>
<keyword evidence="3" id="KW-0175">Coiled coil</keyword>
<feature type="domain" description="Prokaryotic-type class I peptide chain release factors" evidence="5">
    <location>
        <begin position="299"/>
        <end position="315"/>
    </location>
</feature>
<dbReference type="SUPFAM" id="SSF75620">
    <property type="entry name" value="Release factor"/>
    <property type="match status" value="1"/>
</dbReference>
<evidence type="ECO:0000256" key="1">
    <source>
        <dbReference type="ARBA" id="ARBA00010835"/>
    </source>
</evidence>
<dbReference type="Gene3D" id="6.10.140.1950">
    <property type="match status" value="1"/>
</dbReference>
<feature type="coiled-coil region" evidence="3">
    <location>
        <begin position="63"/>
        <end position="90"/>
    </location>
</feature>
<accession>A0A7N6FDG6</accession>
<proteinExistence type="inferred from homology"/>
<dbReference type="GO" id="GO:0005739">
    <property type="term" value="C:mitochondrion"/>
    <property type="evidence" value="ECO:0007669"/>
    <property type="project" value="TreeGrafter"/>
</dbReference>
<dbReference type="Proteomes" id="UP000265040">
    <property type="component" value="Chromosome 2"/>
</dbReference>
<reference evidence="6" key="3">
    <citation type="submission" date="2025-09" db="UniProtKB">
        <authorList>
            <consortium name="Ensembl"/>
        </authorList>
    </citation>
    <scope>IDENTIFICATION</scope>
</reference>
<dbReference type="Ensembl" id="ENSATET00000067710.2">
    <property type="protein sequence ID" value="ENSATEP00000053173.1"/>
    <property type="gene ID" value="ENSATEG00000028401.2"/>
</dbReference>
<evidence type="ECO:0000259" key="5">
    <source>
        <dbReference type="PROSITE" id="PS00745"/>
    </source>
</evidence>
<feature type="region of interest" description="Disordered" evidence="4">
    <location>
        <begin position="354"/>
        <end position="376"/>
    </location>
</feature>
<dbReference type="Pfam" id="PF00472">
    <property type="entry name" value="RF-1"/>
    <property type="match status" value="1"/>
</dbReference>
<evidence type="ECO:0000256" key="4">
    <source>
        <dbReference type="SAM" id="MobiDB-lite"/>
    </source>
</evidence>
<dbReference type="FunFam" id="3.30.160.20:FF:000004">
    <property type="entry name" value="Peptide chain release factor 1"/>
    <property type="match status" value="1"/>
</dbReference>
<dbReference type="InterPro" id="IPR005139">
    <property type="entry name" value="PCRF"/>
</dbReference>
<dbReference type="RefSeq" id="XP_026219564.1">
    <property type="nucleotide sequence ID" value="XM_026363779.1"/>
</dbReference>
<dbReference type="GeneID" id="113164461"/>
<organism evidence="6 7">
    <name type="scientific">Anabas testudineus</name>
    <name type="common">Climbing perch</name>
    <name type="synonym">Anthias testudineus</name>
    <dbReference type="NCBI Taxonomy" id="64144"/>
    <lineage>
        <taxon>Eukaryota</taxon>
        <taxon>Metazoa</taxon>
        <taxon>Chordata</taxon>
        <taxon>Craniata</taxon>
        <taxon>Vertebrata</taxon>
        <taxon>Euteleostomi</taxon>
        <taxon>Actinopterygii</taxon>
        <taxon>Neopterygii</taxon>
        <taxon>Teleostei</taxon>
        <taxon>Neoteleostei</taxon>
        <taxon>Acanthomorphata</taxon>
        <taxon>Anabantaria</taxon>
        <taxon>Anabantiformes</taxon>
        <taxon>Anabantoidei</taxon>
        <taxon>Anabantidae</taxon>
        <taxon>Anabas</taxon>
    </lineage>
</organism>
<keyword evidence="2" id="KW-0648">Protein biosynthesis</keyword>
<dbReference type="PANTHER" id="PTHR43804:SF1">
    <property type="entry name" value="PEPTIDE CHAIN RELEASE FACTOR 1, MITOCHONDRIAL"/>
    <property type="match status" value="1"/>
</dbReference>
<dbReference type="AlphaFoldDB" id="A0A7N6FDG6"/>
<dbReference type="Gene3D" id="3.30.70.1660">
    <property type="match status" value="1"/>
</dbReference>
<dbReference type="SMART" id="SM00937">
    <property type="entry name" value="PCRF"/>
    <property type="match status" value="1"/>
</dbReference>
<evidence type="ECO:0000256" key="3">
    <source>
        <dbReference type="SAM" id="Coils"/>
    </source>
</evidence>
<reference evidence="6" key="2">
    <citation type="submission" date="2025-08" db="UniProtKB">
        <authorList>
            <consortium name="Ensembl"/>
        </authorList>
    </citation>
    <scope>IDENTIFICATION</scope>
</reference>
<dbReference type="GO" id="GO:0070126">
    <property type="term" value="P:mitochondrial translational termination"/>
    <property type="evidence" value="ECO:0007669"/>
    <property type="project" value="TreeGrafter"/>
</dbReference>
<evidence type="ECO:0000313" key="6">
    <source>
        <dbReference type="Ensembl" id="ENSATEP00000053173.1"/>
    </source>
</evidence>
<reference evidence="6" key="1">
    <citation type="submission" date="2021-04" db="EMBL/GenBank/DDBJ databases">
        <authorList>
            <consortium name="Wellcome Sanger Institute Data Sharing"/>
        </authorList>
    </citation>
    <scope>NUCLEOTIDE SEQUENCE [LARGE SCALE GENOMIC DNA]</scope>
</reference>
<keyword evidence="7" id="KW-1185">Reference proteome</keyword>
<dbReference type="InterPro" id="IPR050057">
    <property type="entry name" value="Prokaryotic/Mito_RF"/>
</dbReference>
<dbReference type="Pfam" id="PF03462">
    <property type="entry name" value="PCRF"/>
    <property type="match status" value="1"/>
</dbReference>
<dbReference type="OrthoDB" id="2019491at2759"/>